<keyword evidence="2" id="KW-1185">Reference proteome</keyword>
<dbReference type="Proteomes" id="UP000735302">
    <property type="component" value="Unassembled WGS sequence"/>
</dbReference>
<reference evidence="1 2" key="1">
    <citation type="journal article" date="2021" name="Elife">
        <title>Chloroplast acquisition without the gene transfer in kleptoplastic sea slugs, Plakobranchus ocellatus.</title>
        <authorList>
            <person name="Maeda T."/>
            <person name="Takahashi S."/>
            <person name="Yoshida T."/>
            <person name="Shimamura S."/>
            <person name="Takaki Y."/>
            <person name="Nagai Y."/>
            <person name="Toyoda A."/>
            <person name="Suzuki Y."/>
            <person name="Arimoto A."/>
            <person name="Ishii H."/>
            <person name="Satoh N."/>
            <person name="Nishiyama T."/>
            <person name="Hasebe M."/>
            <person name="Maruyama T."/>
            <person name="Minagawa J."/>
            <person name="Obokata J."/>
            <person name="Shigenobu S."/>
        </authorList>
    </citation>
    <scope>NUCLEOTIDE SEQUENCE [LARGE SCALE GENOMIC DNA]</scope>
</reference>
<protein>
    <recommendedName>
        <fullName evidence="3">ACB domain-containing protein</fullName>
    </recommendedName>
</protein>
<dbReference type="EMBL" id="BLXT01003024">
    <property type="protein sequence ID" value="GFN99825.1"/>
    <property type="molecule type" value="Genomic_DNA"/>
</dbReference>
<organism evidence="1 2">
    <name type="scientific">Plakobranchus ocellatus</name>
    <dbReference type="NCBI Taxonomy" id="259542"/>
    <lineage>
        <taxon>Eukaryota</taxon>
        <taxon>Metazoa</taxon>
        <taxon>Spiralia</taxon>
        <taxon>Lophotrochozoa</taxon>
        <taxon>Mollusca</taxon>
        <taxon>Gastropoda</taxon>
        <taxon>Heterobranchia</taxon>
        <taxon>Euthyneura</taxon>
        <taxon>Panpulmonata</taxon>
        <taxon>Sacoglossa</taxon>
        <taxon>Placobranchoidea</taxon>
        <taxon>Plakobranchidae</taxon>
        <taxon>Plakobranchus</taxon>
    </lineage>
</organism>
<comment type="caution">
    <text evidence="1">The sequence shown here is derived from an EMBL/GenBank/DDBJ whole genome shotgun (WGS) entry which is preliminary data.</text>
</comment>
<gene>
    <name evidence="1" type="ORF">PoB_002633100</name>
</gene>
<sequence length="77" mass="8735">MSTFDQLCKRSNALTKAISEDTGVNQTLVLNLYQYARQLSAPGTPDKVDEMIFMAQLAKYFGITSKFHLHLIYECKS</sequence>
<evidence type="ECO:0000313" key="2">
    <source>
        <dbReference type="Proteomes" id="UP000735302"/>
    </source>
</evidence>
<proteinExistence type="predicted"/>
<name>A0AAV3ZV52_9GAST</name>
<evidence type="ECO:0008006" key="3">
    <source>
        <dbReference type="Google" id="ProtNLM"/>
    </source>
</evidence>
<accession>A0AAV3ZV52</accession>
<dbReference type="AlphaFoldDB" id="A0AAV3ZV52"/>
<evidence type="ECO:0000313" key="1">
    <source>
        <dbReference type="EMBL" id="GFN99825.1"/>
    </source>
</evidence>